<dbReference type="InterPro" id="IPR014730">
    <property type="entry name" value="ETF_a/b_N"/>
</dbReference>
<accession>A0A1G4IBU9</accession>
<evidence type="ECO:0000313" key="10">
    <source>
        <dbReference type="EMBL" id="SCU69694.1"/>
    </source>
</evidence>
<comment type="subunit">
    <text evidence="7">Heterodimer of an alpha and a beta subunit.</text>
</comment>
<evidence type="ECO:0000256" key="3">
    <source>
        <dbReference type="ARBA" id="ARBA00022448"/>
    </source>
</evidence>
<dbReference type="Pfam" id="PF01012">
    <property type="entry name" value="ETF"/>
    <property type="match status" value="1"/>
</dbReference>
<dbReference type="CDD" id="cd01715">
    <property type="entry name" value="ETF_alpha"/>
    <property type="match status" value="1"/>
</dbReference>
<protein>
    <recommendedName>
        <fullName evidence="7">Electron transfer flavoprotein subunit alpha</fullName>
        <shortName evidence="7">Alpha-ETF</shortName>
    </recommendedName>
</protein>
<comment type="cofactor">
    <cofactor evidence="7 8">
        <name>FAD</name>
        <dbReference type="ChEBI" id="CHEBI:57692"/>
    </cofactor>
    <text evidence="7 8">Binds 1 FAD per dimer.</text>
</comment>
<dbReference type="InterPro" id="IPR014731">
    <property type="entry name" value="ETF_asu_C"/>
</dbReference>
<feature type="binding site" evidence="8">
    <location>
        <begin position="251"/>
        <end position="255"/>
    </location>
    <ligand>
        <name>FAD</name>
        <dbReference type="ChEBI" id="CHEBI:57692"/>
    </ligand>
</feature>
<feature type="binding site" evidence="8">
    <location>
        <position position="212"/>
    </location>
    <ligand>
        <name>FAD</name>
        <dbReference type="ChEBI" id="CHEBI:57692"/>
    </ligand>
</feature>
<evidence type="ECO:0000256" key="6">
    <source>
        <dbReference type="ARBA" id="ARBA00022982"/>
    </source>
</evidence>
<dbReference type="VEuPathDB" id="TriTrypDB:TEOVI_000126300"/>
<keyword evidence="4 7" id="KW-0285">Flavoprotein</keyword>
<keyword evidence="3 7" id="KW-0813">Transport</keyword>
<evidence type="ECO:0000256" key="2">
    <source>
        <dbReference type="ARBA" id="ARBA00005817"/>
    </source>
</evidence>
<dbReference type="AlphaFoldDB" id="A0A1G4IBU9"/>
<gene>
    <name evidence="10" type="ORF">TEOVI_000126300</name>
</gene>
<comment type="similarity">
    <text evidence="2 7">Belongs to the ETF alpha-subunit/FixB family.</text>
</comment>
<evidence type="ECO:0000256" key="5">
    <source>
        <dbReference type="ARBA" id="ARBA00022827"/>
    </source>
</evidence>
<dbReference type="PANTHER" id="PTHR43153:SF1">
    <property type="entry name" value="ELECTRON TRANSFER FLAVOPROTEIN SUBUNIT ALPHA, MITOCHONDRIAL"/>
    <property type="match status" value="1"/>
</dbReference>
<feature type="binding site" evidence="8">
    <location>
        <begin position="237"/>
        <end position="238"/>
    </location>
    <ligand>
        <name>FAD</name>
        <dbReference type="ChEBI" id="CHEBI:57692"/>
    </ligand>
</feature>
<evidence type="ECO:0000256" key="1">
    <source>
        <dbReference type="ARBA" id="ARBA00004305"/>
    </source>
</evidence>
<keyword evidence="5 7" id="KW-0274">FAD</keyword>
<evidence type="ECO:0000313" key="11">
    <source>
        <dbReference type="Proteomes" id="UP000195570"/>
    </source>
</evidence>
<dbReference type="GO" id="GO:0005759">
    <property type="term" value="C:mitochondrial matrix"/>
    <property type="evidence" value="ECO:0007669"/>
    <property type="project" value="UniProtKB-SubCell"/>
</dbReference>
<dbReference type="PIRSF" id="PIRSF000089">
    <property type="entry name" value="Electra_flavoP_a"/>
    <property type="match status" value="1"/>
</dbReference>
<evidence type="ECO:0000256" key="4">
    <source>
        <dbReference type="ARBA" id="ARBA00022630"/>
    </source>
</evidence>
<dbReference type="InterPro" id="IPR014729">
    <property type="entry name" value="Rossmann-like_a/b/a_fold"/>
</dbReference>
<feature type="domain" description="Electron transfer flavoprotein alpha/beta-subunit N-terminal" evidence="9">
    <location>
        <begin position="12"/>
        <end position="192"/>
    </location>
</feature>
<feature type="binding site" evidence="8">
    <location>
        <position position="289"/>
    </location>
    <ligand>
        <name>FAD</name>
        <dbReference type="ChEBI" id="CHEBI:57692"/>
    </ligand>
</feature>
<dbReference type="EMBL" id="CZPT02001289">
    <property type="protein sequence ID" value="SCU69694.1"/>
    <property type="molecule type" value="Genomic_DNA"/>
</dbReference>
<dbReference type="InterPro" id="IPR029035">
    <property type="entry name" value="DHS-like_NAD/FAD-binding_dom"/>
</dbReference>
<dbReference type="InterPro" id="IPR033947">
    <property type="entry name" value="ETF_alpha_N"/>
</dbReference>
<keyword evidence="6 7" id="KW-0249">Electron transport</keyword>
<comment type="caution">
    <text evidence="10">The sequence shown here is derived from an EMBL/GenBank/DDBJ whole genome shotgun (WGS) entry which is preliminary data.</text>
</comment>
<dbReference type="GO" id="GO:0033539">
    <property type="term" value="P:fatty acid beta-oxidation using acyl-CoA dehydrogenase"/>
    <property type="evidence" value="ECO:0007669"/>
    <property type="project" value="TreeGrafter"/>
</dbReference>
<comment type="subcellular location">
    <subcellularLocation>
        <location evidence="1 7">Mitochondrion matrix</location>
    </subcellularLocation>
</comment>
<dbReference type="Gene3D" id="3.40.50.1220">
    <property type="entry name" value="TPP-binding domain"/>
    <property type="match status" value="1"/>
</dbReference>
<sequence length="324" mass="33862">MFRYTAAFFGKVLVLAETHQNSIFPGTLAAVTAGLQLGEVTTLIAGETPATAAAQLSKVKGVSQVFIASGIHYEHGLPEEYAPLVASLVQLGGYTHVLAATSAFGKGIIPRAAALCDVMPISEVSEVKDESTFVRYMYAGGVVSTVRSTDPVKFATIRSTSFERAPLEGGNALQQEVEVTPVVGTSKWLEDASVNNDAPDIQTAATVIAGGRGLKSGENFKLLHDLAKPLHAAVGATRAAVDAGYCSNDLQIGQTGKTVAPNLYVGCGVSGAIQHVAGLKDAKVIAVINNDAEAPFFQVADYGLVEDLFVAVPKLTELVTKSRK</sequence>
<reference evidence="10" key="1">
    <citation type="submission" date="2016-09" db="EMBL/GenBank/DDBJ databases">
        <authorList>
            <person name="Hebert L."/>
            <person name="Moumen B."/>
        </authorList>
    </citation>
    <scope>NUCLEOTIDE SEQUENCE [LARGE SCALE GENOMIC DNA]</scope>
    <source>
        <strain evidence="10">OVI</strain>
    </source>
</reference>
<dbReference type="SMART" id="SM00893">
    <property type="entry name" value="ETF"/>
    <property type="match status" value="1"/>
</dbReference>
<dbReference type="FunFam" id="3.40.50.1220:FF:000001">
    <property type="entry name" value="Electron transfer flavoprotein, alpha subunit"/>
    <property type="match status" value="1"/>
</dbReference>
<dbReference type="Proteomes" id="UP000195570">
    <property type="component" value="Unassembled WGS sequence"/>
</dbReference>
<feature type="binding site" evidence="8">
    <location>
        <begin position="268"/>
        <end position="275"/>
    </location>
    <ligand>
        <name>FAD</name>
        <dbReference type="ChEBI" id="CHEBI:57692"/>
    </ligand>
</feature>
<dbReference type="RefSeq" id="XP_067080610.1">
    <property type="nucleotide sequence ID" value="XM_067224509.1"/>
</dbReference>
<evidence type="ECO:0000259" key="9">
    <source>
        <dbReference type="SMART" id="SM00893"/>
    </source>
</evidence>
<dbReference type="InterPro" id="IPR001308">
    <property type="entry name" value="ETF_a/FixB"/>
</dbReference>
<dbReference type="PANTHER" id="PTHR43153">
    <property type="entry name" value="ELECTRON TRANSFER FLAVOPROTEIN ALPHA"/>
    <property type="match status" value="1"/>
</dbReference>
<organism evidence="10 11">
    <name type="scientific">Trypanosoma equiperdum</name>
    <dbReference type="NCBI Taxonomy" id="5694"/>
    <lineage>
        <taxon>Eukaryota</taxon>
        <taxon>Discoba</taxon>
        <taxon>Euglenozoa</taxon>
        <taxon>Kinetoplastea</taxon>
        <taxon>Metakinetoplastina</taxon>
        <taxon>Trypanosomatida</taxon>
        <taxon>Trypanosomatidae</taxon>
        <taxon>Trypanosoma</taxon>
    </lineage>
</organism>
<dbReference type="SUPFAM" id="SSF52402">
    <property type="entry name" value="Adenine nucleotide alpha hydrolases-like"/>
    <property type="match status" value="1"/>
</dbReference>
<proteinExistence type="inferred from homology"/>
<dbReference type="GeneID" id="92375203"/>
<dbReference type="GO" id="GO:0050660">
    <property type="term" value="F:flavin adenine dinucleotide binding"/>
    <property type="evidence" value="ECO:0007669"/>
    <property type="project" value="InterPro"/>
</dbReference>
<dbReference type="FunFam" id="3.40.50.620:FF:000041">
    <property type="entry name" value="Electron transfer flavoprotein alpha subunit"/>
    <property type="match status" value="1"/>
</dbReference>
<dbReference type="GO" id="GO:0009055">
    <property type="term" value="F:electron transfer activity"/>
    <property type="evidence" value="ECO:0007669"/>
    <property type="project" value="InterPro"/>
</dbReference>
<dbReference type="Pfam" id="PF00766">
    <property type="entry name" value="ETF_alpha"/>
    <property type="match status" value="1"/>
</dbReference>
<name>A0A1G4IBU9_TRYEQ</name>
<keyword evidence="11" id="KW-1185">Reference proteome</keyword>
<evidence type="ECO:0000256" key="8">
    <source>
        <dbReference type="PIRSR" id="PIRSR000089-1"/>
    </source>
</evidence>
<comment type="function">
    <text evidence="7">The electron transfer flavoprotein serves as a specific electron acceptor for several dehydrogenases, including five acyl-CoA dehydrogenases, glutaryl-CoA and sarcosine dehydrogenase. It transfers the electrons to the main mitochondrial respiratory chain via ETF-ubiquinone oxidoreductase (ETF dehydrogenase).</text>
</comment>
<keyword evidence="7" id="KW-0496">Mitochondrion</keyword>
<evidence type="ECO:0000256" key="7">
    <source>
        <dbReference type="PIRNR" id="PIRNR000089"/>
    </source>
</evidence>
<dbReference type="SUPFAM" id="SSF52467">
    <property type="entry name" value="DHS-like NAD/FAD-binding domain"/>
    <property type="match status" value="1"/>
</dbReference>
<dbReference type="Gene3D" id="3.40.50.620">
    <property type="entry name" value="HUPs"/>
    <property type="match status" value="1"/>
</dbReference>